<gene>
    <name evidence="3" type="ORF">S01H1_84345</name>
</gene>
<dbReference type="EMBL" id="BARS01057556">
    <property type="protein sequence ID" value="GAG42105.1"/>
    <property type="molecule type" value="Genomic_DNA"/>
</dbReference>
<dbReference type="Gene3D" id="3.90.110.10">
    <property type="entry name" value="Lactate dehydrogenase/glycoside hydrolase, family 4, C-terminal"/>
    <property type="match status" value="1"/>
</dbReference>
<organism evidence="3">
    <name type="scientific">marine sediment metagenome</name>
    <dbReference type="NCBI Taxonomy" id="412755"/>
    <lineage>
        <taxon>unclassified sequences</taxon>
        <taxon>metagenomes</taxon>
        <taxon>ecological metagenomes</taxon>
    </lineage>
</organism>
<feature type="region of interest" description="Disordered" evidence="1">
    <location>
        <begin position="97"/>
        <end position="135"/>
    </location>
</feature>
<evidence type="ECO:0000313" key="3">
    <source>
        <dbReference type="EMBL" id="GAG42105.1"/>
    </source>
</evidence>
<dbReference type="InterPro" id="IPR015955">
    <property type="entry name" value="Lactate_DH/Glyco_Ohase_4_C"/>
</dbReference>
<dbReference type="Pfam" id="PF11975">
    <property type="entry name" value="Glyco_hydro_4C"/>
    <property type="match status" value="1"/>
</dbReference>
<protein>
    <recommendedName>
        <fullName evidence="2">Glycosyl hydrolase family 4 C-terminal domain-containing protein</fullName>
    </recommendedName>
</protein>
<evidence type="ECO:0000256" key="1">
    <source>
        <dbReference type="SAM" id="MobiDB-lite"/>
    </source>
</evidence>
<accession>X0XG65</accession>
<evidence type="ECO:0000259" key="2">
    <source>
        <dbReference type="Pfam" id="PF11975"/>
    </source>
</evidence>
<dbReference type="GO" id="GO:0004553">
    <property type="term" value="F:hydrolase activity, hydrolyzing O-glycosyl compounds"/>
    <property type="evidence" value="ECO:0007669"/>
    <property type="project" value="InterPro"/>
</dbReference>
<dbReference type="AlphaFoldDB" id="X0XG65"/>
<dbReference type="InterPro" id="IPR022616">
    <property type="entry name" value="Glyco_hydro_4_C"/>
</dbReference>
<reference evidence="3" key="1">
    <citation type="journal article" date="2014" name="Front. Microbiol.">
        <title>High frequency of phylogenetically diverse reductive dehalogenase-homologous genes in deep subseafloor sedimentary metagenomes.</title>
        <authorList>
            <person name="Kawai M."/>
            <person name="Futagami T."/>
            <person name="Toyoda A."/>
            <person name="Takaki Y."/>
            <person name="Nishi S."/>
            <person name="Hori S."/>
            <person name="Arai W."/>
            <person name="Tsubouchi T."/>
            <person name="Morono Y."/>
            <person name="Uchiyama I."/>
            <person name="Ito T."/>
            <person name="Fujiyama A."/>
            <person name="Inagaki F."/>
            <person name="Takami H."/>
        </authorList>
    </citation>
    <scope>NUCLEOTIDE SEQUENCE</scope>
    <source>
        <strain evidence="3">Expedition CK06-06</strain>
    </source>
</reference>
<sequence length="135" mass="14888">DLPPGCAAVCNVSISVQRLGVEAAVRGDDHLLRQAMMMDPLVGAVCTTPEIDQMVDEMLVAQAKWLPQYKRAIAAARRRLRRGRSIKTRAYKGAARRRVKTVAEMAGHKQKARRSAAAADKAAEDRKRAVKGIRR</sequence>
<dbReference type="SUPFAM" id="SSF56327">
    <property type="entry name" value="LDH C-terminal domain-like"/>
    <property type="match status" value="1"/>
</dbReference>
<feature type="non-terminal residue" evidence="3">
    <location>
        <position position="135"/>
    </location>
</feature>
<proteinExistence type="predicted"/>
<feature type="non-terminal residue" evidence="3">
    <location>
        <position position="1"/>
    </location>
</feature>
<feature type="domain" description="Glycosyl hydrolase family 4 C-terminal" evidence="2">
    <location>
        <begin position="1"/>
        <end position="42"/>
    </location>
</feature>
<name>X0XG65_9ZZZZ</name>
<dbReference type="GO" id="GO:0016616">
    <property type="term" value="F:oxidoreductase activity, acting on the CH-OH group of donors, NAD or NADP as acceptor"/>
    <property type="evidence" value="ECO:0007669"/>
    <property type="project" value="InterPro"/>
</dbReference>
<comment type="caution">
    <text evidence="3">The sequence shown here is derived from an EMBL/GenBank/DDBJ whole genome shotgun (WGS) entry which is preliminary data.</text>
</comment>